<dbReference type="Pfam" id="PF00720">
    <property type="entry name" value="SSI"/>
    <property type="match status" value="1"/>
</dbReference>
<dbReference type="GO" id="GO:0004867">
    <property type="term" value="F:serine-type endopeptidase inhibitor activity"/>
    <property type="evidence" value="ECO:0007669"/>
    <property type="project" value="UniProtKB-KW"/>
</dbReference>
<comment type="caution">
    <text evidence="9">The sequence shown here is derived from an EMBL/GenBank/DDBJ whole genome shotgun (WGS) entry which is preliminary data.</text>
</comment>
<keyword evidence="4" id="KW-0646">Protease inhibitor</keyword>
<organism evidence="9 10">
    <name type="scientific">Streptomyces palmae</name>
    <dbReference type="NCBI Taxonomy" id="1701085"/>
    <lineage>
        <taxon>Bacteria</taxon>
        <taxon>Bacillati</taxon>
        <taxon>Actinomycetota</taxon>
        <taxon>Actinomycetes</taxon>
        <taxon>Kitasatosporales</taxon>
        <taxon>Streptomycetaceae</taxon>
        <taxon>Streptomyces</taxon>
    </lineage>
</organism>
<evidence type="ECO:0000256" key="1">
    <source>
        <dbReference type="ARBA" id="ARBA00004613"/>
    </source>
</evidence>
<proteinExistence type="inferred from homology"/>
<dbReference type="InterPro" id="IPR006311">
    <property type="entry name" value="TAT_signal"/>
</dbReference>
<evidence type="ECO:0000256" key="2">
    <source>
        <dbReference type="ARBA" id="ARBA00010472"/>
    </source>
</evidence>
<dbReference type="RefSeq" id="WP_135341233.1">
    <property type="nucleotide sequence ID" value="NZ_JBHLTX010000053.1"/>
</dbReference>
<keyword evidence="3" id="KW-0964">Secreted</keyword>
<evidence type="ECO:0000313" key="10">
    <source>
        <dbReference type="Proteomes" id="UP000297948"/>
    </source>
</evidence>
<feature type="signal peptide" evidence="7">
    <location>
        <begin position="1"/>
        <end position="23"/>
    </location>
</feature>
<gene>
    <name evidence="9" type="ORF">E4099_24185</name>
</gene>
<evidence type="ECO:0000259" key="8">
    <source>
        <dbReference type="Pfam" id="PF00720"/>
    </source>
</evidence>
<comment type="similarity">
    <text evidence="2">Belongs to the protease inhibitor I16 (SSI) family.</text>
</comment>
<keyword evidence="5" id="KW-0722">Serine protease inhibitor</keyword>
<feature type="chain" id="PRO_5039216260" description="Subtilisin inhibitor domain-containing protein" evidence="7">
    <location>
        <begin position="24"/>
        <end position="161"/>
    </location>
</feature>
<dbReference type="EMBL" id="SRID01000291">
    <property type="protein sequence ID" value="TGA96372.1"/>
    <property type="molecule type" value="Genomic_DNA"/>
</dbReference>
<dbReference type="GO" id="GO:0005576">
    <property type="term" value="C:extracellular region"/>
    <property type="evidence" value="ECO:0007669"/>
    <property type="project" value="UniProtKB-SubCell"/>
</dbReference>
<evidence type="ECO:0000256" key="6">
    <source>
        <dbReference type="ARBA" id="ARBA00023157"/>
    </source>
</evidence>
<keyword evidence="7" id="KW-0732">Signal</keyword>
<evidence type="ECO:0000256" key="3">
    <source>
        <dbReference type="ARBA" id="ARBA00022525"/>
    </source>
</evidence>
<sequence>MPLRRFALATAVTAAAMSSVAVASAPASAVPLPLPLPDRYASGPDADPYPESEDQLVLTVTGTGDLTEDGTYTLDCHPTGGTHRAAQAACDRLDEATRWGRSPFAPVPAGATCAMMYGGPATARLVGTWAGRPVDARFSRSDGCEIARWNQLVPLLPSTRS</sequence>
<dbReference type="OrthoDB" id="3427327at2"/>
<comment type="subcellular location">
    <subcellularLocation>
        <location evidence="1">Secreted</location>
    </subcellularLocation>
</comment>
<dbReference type="SUPFAM" id="SSF55399">
    <property type="entry name" value="Subtilisin inhibitor"/>
    <property type="match status" value="1"/>
</dbReference>
<dbReference type="Gene3D" id="3.30.350.10">
    <property type="entry name" value="Subtilisin inhibitor-like"/>
    <property type="match status" value="1"/>
</dbReference>
<dbReference type="InterPro" id="IPR036819">
    <property type="entry name" value="Subtilisin_inhibitor-like_sf"/>
</dbReference>
<name>A0A4Z0GJA9_9ACTN</name>
<keyword evidence="6" id="KW-1015">Disulfide bond</keyword>
<evidence type="ECO:0000256" key="5">
    <source>
        <dbReference type="ARBA" id="ARBA00022900"/>
    </source>
</evidence>
<dbReference type="Proteomes" id="UP000297948">
    <property type="component" value="Unassembled WGS sequence"/>
</dbReference>
<keyword evidence="10" id="KW-1185">Reference proteome</keyword>
<evidence type="ECO:0000256" key="7">
    <source>
        <dbReference type="SAM" id="SignalP"/>
    </source>
</evidence>
<protein>
    <recommendedName>
        <fullName evidence="8">Subtilisin inhibitor domain-containing protein</fullName>
    </recommendedName>
</protein>
<evidence type="ECO:0000256" key="4">
    <source>
        <dbReference type="ARBA" id="ARBA00022690"/>
    </source>
</evidence>
<dbReference type="AlphaFoldDB" id="A0A4Z0GJA9"/>
<feature type="domain" description="Subtilisin inhibitor" evidence="8">
    <location>
        <begin position="55"/>
        <end position="135"/>
    </location>
</feature>
<accession>A0A4Z0GJA9</accession>
<dbReference type="PROSITE" id="PS51318">
    <property type="entry name" value="TAT"/>
    <property type="match status" value="1"/>
</dbReference>
<evidence type="ECO:0000313" key="9">
    <source>
        <dbReference type="EMBL" id="TGA96372.1"/>
    </source>
</evidence>
<reference evidence="9 10" key="1">
    <citation type="submission" date="2019-03" db="EMBL/GenBank/DDBJ databases">
        <authorList>
            <person name="Gonzalez-Pimentel J.L."/>
        </authorList>
    </citation>
    <scope>NUCLEOTIDE SEQUENCE [LARGE SCALE GENOMIC DNA]</scope>
    <source>
        <strain evidence="9 10">JCM 31289</strain>
    </source>
</reference>
<dbReference type="InterPro" id="IPR023549">
    <property type="entry name" value="Subtilisin_inhibitor"/>
</dbReference>